<dbReference type="KEGG" id="gur:Gura_4303"/>
<sequence>MRLKEDQIGKLAEKVLGDLSAAGLIALKQERGAALNAIKIAISDDIKAEEALERDAEKLLEQTLRAMGGNAGIDHHKMLRMIKEKLAKERKIVL</sequence>
<keyword evidence="2" id="KW-1185">Reference proteome</keyword>
<reference evidence="1 2" key="1">
    <citation type="submission" date="2007-05" db="EMBL/GenBank/DDBJ databases">
        <title>Complete sequence of Geobacter uraniireducens Rf4.</title>
        <authorList>
            <consortium name="US DOE Joint Genome Institute"/>
            <person name="Copeland A."/>
            <person name="Lucas S."/>
            <person name="Lapidus A."/>
            <person name="Barry K."/>
            <person name="Detter J.C."/>
            <person name="Glavina del Rio T."/>
            <person name="Hammon N."/>
            <person name="Israni S."/>
            <person name="Dalin E."/>
            <person name="Tice H."/>
            <person name="Pitluck S."/>
            <person name="Chertkov O."/>
            <person name="Brettin T."/>
            <person name="Bruce D."/>
            <person name="Han C."/>
            <person name="Schmutz J."/>
            <person name="Larimer F."/>
            <person name="Land M."/>
            <person name="Hauser L."/>
            <person name="Kyrpides N."/>
            <person name="Mikhailova N."/>
            <person name="Shelobolina E."/>
            <person name="Aklujkar M."/>
            <person name="Lovley D."/>
            <person name="Richardson P."/>
        </authorList>
    </citation>
    <scope>NUCLEOTIDE SEQUENCE [LARGE SCALE GENOMIC DNA]</scope>
    <source>
        <strain evidence="1 2">Rf4</strain>
    </source>
</reference>
<dbReference type="OrthoDB" id="5398589at2"/>
<name>A5G9H8_GEOUR</name>
<evidence type="ECO:0000313" key="2">
    <source>
        <dbReference type="Proteomes" id="UP000006695"/>
    </source>
</evidence>
<dbReference type="STRING" id="351605.Gura_4303"/>
<organism evidence="1 2">
    <name type="scientific">Geotalea uraniireducens (strain Rf4)</name>
    <name type="common">Geobacter uraniireducens</name>
    <dbReference type="NCBI Taxonomy" id="351605"/>
    <lineage>
        <taxon>Bacteria</taxon>
        <taxon>Pseudomonadati</taxon>
        <taxon>Thermodesulfobacteriota</taxon>
        <taxon>Desulfuromonadia</taxon>
        <taxon>Geobacterales</taxon>
        <taxon>Geobacteraceae</taxon>
        <taxon>Geotalea</taxon>
    </lineage>
</organism>
<dbReference type="RefSeq" id="WP_011941076.1">
    <property type="nucleotide sequence ID" value="NC_009483.1"/>
</dbReference>
<protein>
    <recommendedName>
        <fullName evidence="3">DUF507 family protein</fullName>
    </recommendedName>
</protein>
<dbReference type="Pfam" id="PF04368">
    <property type="entry name" value="DUF507"/>
    <property type="match status" value="1"/>
</dbReference>
<dbReference type="Proteomes" id="UP000006695">
    <property type="component" value="Chromosome"/>
</dbReference>
<dbReference type="InterPro" id="IPR007463">
    <property type="entry name" value="DUF507"/>
</dbReference>
<gene>
    <name evidence="1" type="ordered locus">Gura_4303</name>
</gene>
<dbReference type="EMBL" id="CP000698">
    <property type="protein sequence ID" value="ABQ28446.1"/>
    <property type="molecule type" value="Genomic_DNA"/>
</dbReference>
<dbReference type="AlphaFoldDB" id="A5G9H8"/>
<dbReference type="HOGENOM" id="CLU_163266_1_0_7"/>
<evidence type="ECO:0000313" key="1">
    <source>
        <dbReference type="EMBL" id="ABQ28446.1"/>
    </source>
</evidence>
<accession>A5G9H8</accession>
<evidence type="ECO:0008006" key="3">
    <source>
        <dbReference type="Google" id="ProtNLM"/>
    </source>
</evidence>
<proteinExistence type="predicted"/>